<evidence type="ECO:0000256" key="1">
    <source>
        <dbReference type="ARBA" id="ARBA00004141"/>
    </source>
</evidence>
<feature type="transmembrane region" description="Helical" evidence="6">
    <location>
        <begin position="215"/>
        <end position="239"/>
    </location>
</feature>
<feature type="transmembrane region" description="Helical" evidence="6">
    <location>
        <begin position="259"/>
        <end position="279"/>
    </location>
</feature>
<dbReference type="Proteomes" id="UP000502823">
    <property type="component" value="Unassembled WGS sequence"/>
</dbReference>
<comment type="subcellular location">
    <subcellularLocation>
        <location evidence="1">Membrane</location>
        <topology evidence="1">Multi-pass membrane protein</topology>
    </subcellularLocation>
</comment>
<feature type="transmembrane region" description="Helical" evidence="6">
    <location>
        <begin position="398"/>
        <end position="419"/>
    </location>
</feature>
<protein>
    <recommendedName>
        <fullName evidence="9">Protein-cysteine N-palmitoyltransferase Rasp</fullName>
    </recommendedName>
</protein>
<evidence type="ECO:0000256" key="6">
    <source>
        <dbReference type="SAM" id="Phobius"/>
    </source>
</evidence>
<feature type="transmembrane region" description="Helical" evidence="6">
    <location>
        <begin position="134"/>
        <end position="153"/>
    </location>
</feature>
<accession>A0A6L2PZL6</accession>
<keyword evidence="3 6" id="KW-1133">Transmembrane helix</keyword>
<dbReference type="Pfam" id="PF03062">
    <property type="entry name" value="MBOAT"/>
    <property type="match status" value="1"/>
</dbReference>
<evidence type="ECO:0000313" key="8">
    <source>
        <dbReference type="Proteomes" id="UP000502823"/>
    </source>
</evidence>
<feature type="transmembrane region" description="Helical" evidence="6">
    <location>
        <begin position="337"/>
        <end position="360"/>
    </location>
</feature>
<dbReference type="EMBL" id="BLKM01000587">
    <property type="protein sequence ID" value="GFG35915.1"/>
    <property type="molecule type" value="Genomic_DNA"/>
</dbReference>
<feature type="transmembrane region" description="Helical" evidence="6">
    <location>
        <begin position="101"/>
        <end position="122"/>
    </location>
</feature>
<sequence>MFLCGSQGHDFYGSSHDVLRSGWSFINRKKDASDFEWAVLAPFLYASAPWFCVNLVGAEIVRYAFKELLSVWYLTISLLYLLLHVGSLATLFMLIEPCLMYLLLQLRSHVVIYTAGLFFLLFHNIDSRMNFLSISYEYQYMLIISSAWIYMRGQSYCLDKLSSVDTGPSVTDLVMMLGYCFYFPMLFVGPVVLYQEFEAGVLKPYAPWTLQRIKTFVLNILRYVWWMLFLELFLHYIYIGALQKELQYVIRLGAWAHYGMGYSMGVMFQMKYVVTYGLSCTLARAEQIRTPNHPKCIGRIHLYSDMWRHFDQGLYFFLRKYIYFPMLGEKSSFRAKLLASLACFTFICAWHGICTFVIIWSTLNYLGVTIEAVSKAIASTRQYKKYEKLLTPQNVRRFHALIATPLFIMSAFSNFYFFAGMSLGNHFMWRLFAGMRFTDVIYVSTSELTLQNMVI</sequence>
<keyword evidence="2 6" id="KW-0812">Transmembrane</keyword>
<dbReference type="AlphaFoldDB" id="A0A6L2PZL6"/>
<evidence type="ECO:0000256" key="4">
    <source>
        <dbReference type="ARBA" id="ARBA00023136"/>
    </source>
</evidence>
<dbReference type="FunCoup" id="A0A6L2PZL6">
    <property type="interactions" value="189"/>
</dbReference>
<comment type="similarity">
    <text evidence="5">Belongs to the membrane-bound acyltransferase family. HHAT subfamily.</text>
</comment>
<evidence type="ECO:0008006" key="9">
    <source>
        <dbReference type="Google" id="ProtNLM"/>
    </source>
</evidence>
<feature type="transmembrane region" description="Helical" evidence="6">
    <location>
        <begin position="173"/>
        <end position="194"/>
    </location>
</feature>
<feature type="transmembrane region" description="Helical" evidence="6">
    <location>
        <begin position="70"/>
        <end position="95"/>
    </location>
</feature>
<gene>
    <name evidence="7" type="ORF">Cfor_05269</name>
</gene>
<dbReference type="InParanoid" id="A0A6L2PZL6"/>
<evidence type="ECO:0000256" key="2">
    <source>
        <dbReference type="ARBA" id="ARBA00022692"/>
    </source>
</evidence>
<name>A0A6L2PZL6_COPFO</name>
<dbReference type="GO" id="GO:0016409">
    <property type="term" value="F:palmitoyltransferase activity"/>
    <property type="evidence" value="ECO:0007669"/>
    <property type="project" value="TreeGrafter"/>
</dbReference>
<feature type="transmembrane region" description="Helical" evidence="6">
    <location>
        <begin position="37"/>
        <end position="58"/>
    </location>
</feature>
<dbReference type="InterPro" id="IPR004299">
    <property type="entry name" value="MBOAT_fam"/>
</dbReference>
<dbReference type="InterPro" id="IPR051085">
    <property type="entry name" value="MB_O-acyltransferase"/>
</dbReference>
<proteinExistence type="inferred from homology"/>
<organism evidence="7 8">
    <name type="scientific">Coptotermes formosanus</name>
    <name type="common">Formosan subterranean termite</name>
    <dbReference type="NCBI Taxonomy" id="36987"/>
    <lineage>
        <taxon>Eukaryota</taxon>
        <taxon>Metazoa</taxon>
        <taxon>Ecdysozoa</taxon>
        <taxon>Arthropoda</taxon>
        <taxon>Hexapoda</taxon>
        <taxon>Insecta</taxon>
        <taxon>Pterygota</taxon>
        <taxon>Neoptera</taxon>
        <taxon>Polyneoptera</taxon>
        <taxon>Dictyoptera</taxon>
        <taxon>Blattodea</taxon>
        <taxon>Blattoidea</taxon>
        <taxon>Termitoidae</taxon>
        <taxon>Rhinotermitidae</taxon>
        <taxon>Coptotermes</taxon>
    </lineage>
</organism>
<dbReference type="GO" id="GO:0016020">
    <property type="term" value="C:membrane"/>
    <property type="evidence" value="ECO:0007669"/>
    <property type="project" value="UniProtKB-SubCell"/>
</dbReference>
<keyword evidence="4 6" id="KW-0472">Membrane</keyword>
<dbReference type="PANTHER" id="PTHR13285:SF18">
    <property type="entry name" value="PROTEIN-CYSTEINE N-PALMITOYLTRANSFERASE RASP"/>
    <property type="match status" value="1"/>
</dbReference>
<evidence type="ECO:0000256" key="3">
    <source>
        <dbReference type="ARBA" id="ARBA00022989"/>
    </source>
</evidence>
<evidence type="ECO:0000313" key="7">
    <source>
        <dbReference type="EMBL" id="GFG35915.1"/>
    </source>
</evidence>
<dbReference type="OrthoDB" id="420606at2759"/>
<keyword evidence="8" id="KW-1185">Reference proteome</keyword>
<dbReference type="GO" id="GO:0005783">
    <property type="term" value="C:endoplasmic reticulum"/>
    <property type="evidence" value="ECO:0007669"/>
    <property type="project" value="TreeGrafter"/>
</dbReference>
<comment type="caution">
    <text evidence="7">The sequence shown here is derived from an EMBL/GenBank/DDBJ whole genome shotgun (WGS) entry which is preliminary data.</text>
</comment>
<evidence type="ECO:0000256" key="5">
    <source>
        <dbReference type="ARBA" id="ARBA00038268"/>
    </source>
</evidence>
<dbReference type="PANTHER" id="PTHR13285">
    <property type="entry name" value="ACYLTRANSFERASE"/>
    <property type="match status" value="1"/>
</dbReference>
<reference evidence="8" key="1">
    <citation type="submission" date="2020-01" db="EMBL/GenBank/DDBJ databases">
        <title>Draft genome sequence of the Termite Coptotermes fromosanus.</title>
        <authorList>
            <person name="Itakura S."/>
            <person name="Yosikawa Y."/>
            <person name="Umezawa K."/>
        </authorList>
    </citation>
    <scope>NUCLEOTIDE SEQUENCE [LARGE SCALE GENOMIC DNA]</scope>
</reference>